<gene>
    <name evidence="1" type="ORF">ENV62_00845</name>
</gene>
<dbReference type="EMBL" id="DTHB01000015">
    <property type="protein sequence ID" value="HGB13775.1"/>
    <property type="molecule type" value="Genomic_DNA"/>
</dbReference>
<accession>A0A7C3WQB0</accession>
<protein>
    <submittedName>
        <fullName evidence="1">Uncharacterized protein</fullName>
    </submittedName>
</protein>
<evidence type="ECO:0000313" key="1">
    <source>
        <dbReference type="EMBL" id="HGB13775.1"/>
    </source>
</evidence>
<reference evidence="1" key="1">
    <citation type="journal article" date="2020" name="mSystems">
        <title>Genome- and Community-Level Interaction Insights into Carbon Utilization and Element Cycling Functions of Hydrothermarchaeota in Hydrothermal Sediment.</title>
        <authorList>
            <person name="Zhou Z."/>
            <person name="Liu Y."/>
            <person name="Xu W."/>
            <person name="Pan J."/>
            <person name="Luo Z.H."/>
            <person name="Li M."/>
        </authorList>
    </citation>
    <scope>NUCLEOTIDE SEQUENCE [LARGE SCALE GENOMIC DNA]</scope>
    <source>
        <strain evidence="1">SpSt-776</strain>
    </source>
</reference>
<sequence length="114" mass="12364">MADSLDKIPQKSGNRIPGKFPYKYKPAVPGACEHTHTFEVPFSLGCNDGNPVIAAHAKVKDTTGYPCLDPVTKEPTGETCYRTETAWGKGDDFSGANWAMYFSASNCCPQKNGE</sequence>
<name>A0A7C3WQB0_9BACT</name>
<organism evidence="1">
    <name type="scientific">Desulfobacca acetoxidans</name>
    <dbReference type="NCBI Taxonomy" id="60893"/>
    <lineage>
        <taxon>Bacteria</taxon>
        <taxon>Pseudomonadati</taxon>
        <taxon>Thermodesulfobacteriota</taxon>
        <taxon>Desulfobaccia</taxon>
        <taxon>Desulfobaccales</taxon>
        <taxon>Desulfobaccaceae</taxon>
        <taxon>Desulfobacca</taxon>
    </lineage>
</organism>
<dbReference type="AlphaFoldDB" id="A0A7C3WQB0"/>
<comment type="caution">
    <text evidence="1">The sequence shown here is derived from an EMBL/GenBank/DDBJ whole genome shotgun (WGS) entry which is preliminary data.</text>
</comment>
<proteinExistence type="predicted"/>